<dbReference type="InterPro" id="IPR028281">
    <property type="entry name" value="Sirohaem_synthase_central"/>
</dbReference>
<dbReference type="AlphaFoldDB" id="A0A0W0FLA9"/>
<dbReference type="InterPro" id="IPR000960">
    <property type="entry name" value="Flavin_mOase"/>
</dbReference>
<dbReference type="SUPFAM" id="SSF75615">
    <property type="entry name" value="Siroheme synthase middle domains-like"/>
    <property type="match status" value="1"/>
</dbReference>
<dbReference type="InterPro" id="IPR028162">
    <property type="entry name" value="Met8_C"/>
</dbReference>
<gene>
    <name evidence="13" type="ORF">WG66_10302</name>
</gene>
<feature type="domain" description="Siroheme synthase central" evidence="12">
    <location>
        <begin position="140"/>
        <end position="165"/>
    </location>
</feature>
<dbReference type="Proteomes" id="UP000054988">
    <property type="component" value="Unassembled WGS sequence"/>
</dbReference>
<dbReference type="InterPro" id="IPR020946">
    <property type="entry name" value="Flavin_mOase-like"/>
</dbReference>
<evidence type="ECO:0000256" key="7">
    <source>
        <dbReference type="ARBA" id="ARBA00023002"/>
    </source>
</evidence>
<evidence type="ECO:0000256" key="1">
    <source>
        <dbReference type="ARBA" id="ARBA00005010"/>
    </source>
</evidence>
<comment type="pathway">
    <text evidence="1">Porphyrin-containing compound metabolism; siroheme biosynthesis; sirohydrochlorin from precorrin-2: step 1/1.</text>
</comment>
<dbReference type="InterPro" id="IPR036291">
    <property type="entry name" value="NAD(P)-bd_dom_sf"/>
</dbReference>
<dbReference type="Gene3D" id="1.10.3280.10">
    <property type="entry name" value="Siroheme synthase, domain 3"/>
    <property type="match status" value="1"/>
</dbReference>
<dbReference type="NCBIfam" id="TIGR01470">
    <property type="entry name" value="cysG_Nterm"/>
    <property type="match status" value="1"/>
</dbReference>
<evidence type="ECO:0000313" key="13">
    <source>
        <dbReference type="EMBL" id="KTB37132.1"/>
    </source>
</evidence>
<keyword evidence="8" id="KW-0520">NAD</keyword>
<comment type="catalytic activity">
    <reaction evidence="10">
        <text>precorrin-2 + NAD(+) = sirohydrochlorin + NADH + 2 H(+)</text>
        <dbReference type="Rhea" id="RHEA:15613"/>
        <dbReference type="ChEBI" id="CHEBI:15378"/>
        <dbReference type="ChEBI" id="CHEBI:57540"/>
        <dbReference type="ChEBI" id="CHEBI:57945"/>
        <dbReference type="ChEBI" id="CHEBI:58351"/>
        <dbReference type="ChEBI" id="CHEBI:58827"/>
        <dbReference type="EC" id="1.3.1.76"/>
    </reaction>
</comment>
<comment type="caution">
    <text evidence="13">The sequence shown here is derived from an EMBL/GenBank/DDBJ whole genome shotgun (WGS) entry which is preliminary data.</text>
</comment>
<dbReference type="InterPro" id="IPR050346">
    <property type="entry name" value="FMO-like"/>
</dbReference>
<sequence>MADSQVDDIIQLANMGGGSLMIAWQLKDKTVLIVGGGEVASQRIESVLGTDAHIIVLSPQTGLRHRTKQFIQSFPQRITYYDRRFEGPSDLQNIDLVLTAIDDNQRSREIVELCRTARVPVNAADIPDLCDFFFGAQIRDGPLQVMISTNGNGPRLSGLIKKKLQTGLSGYEGEAIKRIGELRAKLKDRAPGMGGTVGRKRMKWMTQLCNQWEMVDFTQLDEPMMQGLLDEGWEKDCIPSIEALGGKRLSKPTTKDNIRPVSFSSTSSILPASLGLVTGAVFAFTLMSFTRRPSRAICEILELYSTPFFRSWEDILSSQLPRARMELPEIPKEHFQTLCIIGTGPSGLAALKTVLDTPQFKRGTWSVEAYESRERVGGVWNPSSANWEEKEPPLTPLYDSLTTNIPHPIMAFTSYTFPPGTPLFPKAEYVQRYLEGYACHFGLERYIRLRTAVKLVERDSSKGDKWQVTLDNGETRGFDFVIVSNGHYRVPRYPDVKGLEAWRENERAWHSVWYRCPEDVMKGKAIKKVLIIGAGPSGLDISAELAASWEVIEVVHSMSGTRQVEQTTRNIRRRGRVLEFRNWESGEVLFDDGGEVEQGVDCCILATGFEMSFPFLPQGILRLQVPPSMPPIPRDLYNNTYSVVPLAKHIFPLGSNSLAFVGLPIRVAPFPLVEAQARMIVHAFAHPEALDSTREAVDVISRYEDLGGSYEKWHVFRDMEQFAYRDELYRLSDVTGTGKEGIEGRVVVADWEKEMYLKKAILRRFWVDLQEKGLADGWVRGVGEGGLEEWVQLMKRILREAEKEGVEPDDRAKL</sequence>
<keyword evidence="9" id="KW-0627">Porphyrin biosynthesis</keyword>
<keyword evidence="4" id="KW-0285">Flavoprotein</keyword>
<dbReference type="eggNOG" id="KOG1399">
    <property type="taxonomic scope" value="Eukaryota"/>
</dbReference>
<dbReference type="GO" id="GO:0019354">
    <property type="term" value="P:siroheme biosynthetic process"/>
    <property type="evidence" value="ECO:0007669"/>
    <property type="project" value="UniProtKB-UniPathway"/>
</dbReference>
<keyword evidence="6" id="KW-0521">NADP</keyword>
<evidence type="ECO:0000259" key="12">
    <source>
        <dbReference type="Pfam" id="PF14824"/>
    </source>
</evidence>
<evidence type="ECO:0000256" key="2">
    <source>
        <dbReference type="ARBA" id="ARBA00009183"/>
    </source>
</evidence>
<evidence type="ECO:0000313" key="14">
    <source>
        <dbReference type="Proteomes" id="UP000054988"/>
    </source>
</evidence>
<dbReference type="GO" id="GO:0050661">
    <property type="term" value="F:NADP binding"/>
    <property type="evidence" value="ECO:0007669"/>
    <property type="project" value="InterPro"/>
</dbReference>
<evidence type="ECO:0000256" key="4">
    <source>
        <dbReference type="ARBA" id="ARBA00022630"/>
    </source>
</evidence>
<dbReference type="UniPathway" id="UPA00262">
    <property type="reaction ID" value="UER00222"/>
</dbReference>
<dbReference type="PANTHER" id="PTHR23023">
    <property type="entry name" value="DIMETHYLANILINE MONOOXYGENASE"/>
    <property type="match status" value="1"/>
</dbReference>
<evidence type="ECO:0000256" key="8">
    <source>
        <dbReference type="ARBA" id="ARBA00023027"/>
    </source>
</evidence>
<dbReference type="Pfam" id="PF13241">
    <property type="entry name" value="NAD_binding_7"/>
    <property type="match status" value="1"/>
</dbReference>
<dbReference type="InterPro" id="IPR006367">
    <property type="entry name" value="Sirohaem_synthase_N"/>
</dbReference>
<dbReference type="Gene3D" id="3.40.50.720">
    <property type="entry name" value="NAD(P)-binding Rossmann-like Domain"/>
    <property type="match status" value="1"/>
</dbReference>
<dbReference type="Gene3D" id="3.30.160.110">
    <property type="entry name" value="Siroheme synthase, domain 2"/>
    <property type="match status" value="1"/>
</dbReference>
<keyword evidence="7" id="KW-0560">Oxidoreductase</keyword>
<accession>A0A0W0FLA9</accession>
<name>A0A0W0FLA9_MONRR</name>
<evidence type="ECO:0000256" key="9">
    <source>
        <dbReference type="ARBA" id="ARBA00023244"/>
    </source>
</evidence>
<dbReference type="Pfam" id="PF14823">
    <property type="entry name" value="Sirohm_synth_C"/>
    <property type="match status" value="1"/>
</dbReference>
<dbReference type="PRINTS" id="PR00370">
    <property type="entry name" value="FMOXYGENASE"/>
</dbReference>
<dbReference type="Pfam" id="PF14824">
    <property type="entry name" value="Sirohm_synth_M"/>
    <property type="match status" value="1"/>
</dbReference>
<dbReference type="SUPFAM" id="SSF51905">
    <property type="entry name" value="FAD/NAD(P)-binding domain"/>
    <property type="match status" value="2"/>
</dbReference>
<dbReference type="EC" id="1.3.1.76" evidence="3"/>
<proteinExistence type="inferred from homology"/>
<feature type="domain" description="Siroheme biosynthesis protein Met8 C-terminal" evidence="11">
    <location>
        <begin position="173"/>
        <end position="239"/>
    </location>
</feature>
<dbReference type="GO" id="GO:0050660">
    <property type="term" value="F:flavin adenine dinucleotide binding"/>
    <property type="evidence" value="ECO:0007669"/>
    <property type="project" value="InterPro"/>
</dbReference>
<keyword evidence="5" id="KW-0274">FAD</keyword>
<reference evidence="13 14" key="1">
    <citation type="submission" date="2015-12" db="EMBL/GenBank/DDBJ databases">
        <title>Draft genome sequence of Moniliophthora roreri, the causal agent of frosty pod rot of cacao.</title>
        <authorList>
            <person name="Aime M.C."/>
            <person name="Diaz-Valderrama J.R."/>
            <person name="Kijpornyongpan T."/>
            <person name="Phillips-Mora W."/>
        </authorList>
    </citation>
    <scope>NUCLEOTIDE SEQUENCE [LARGE SCALE GENOMIC DNA]</scope>
    <source>
        <strain evidence="13 14">MCA 2952</strain>
    </source>
</reference>
<dbReference type="SUPFAM" id="SSF51735">
    <property type="entry name" value="NAD(P)-binding Rossmann-fold domains"/>
    <property type="match status" value="1"/>
</dbReference>
<evidence type="ECO:0000259" key="11">
    <source>
        <dbReference type="Pfam" id="PF14823"/>
    </source>
</evidence>
<comment type="similarity">
    <text evidence="2">Belongs to the FMO family.</text>
</comment>
<dbReference type="GO" id="GO:0043115">
    <property type="term" value="F:precorrin-2 dehydrogenase activity"/>
    <property type="evidence" value="ECO:0007669"/>
    <property type="project" value="UniProtKB-EC"/>
</dbReference>
<evidence type="ECO:0000256" key="3">
    <source>
        <dbReference type="ARBA" id="ARBA00012400"/>
    </source>
</evidence>
<dbReference type="GO" id="GO:0004499">
    <property type="term" value="F:N,N-dimethylaniline monooxygenase activity"/>
    <property type="evidence" value="ECO:0007669"/>
    <property type="project" value="InterPro"/>
</dbReference>
<dbReference type="InterPro" id="IPR036188">
    <property type="entry name" value="FAD/NAD-bd_sf"/>
</dbReference>
<evidence type="ECO:0000256" key="6">
    <source>
        <dbReference type="ARBA" id="ARBA00022857"/>
    </source>
</evidence>
<evidence type="ECO:0000256" key="5">
    <source>
        <dbReference type="ARBA" id="ARBA00022827"/>
    </source>
</evidence>
<dbReference type="EMBL" id="LATX01001869">
    <property type="protein sequence ID" value="KTB37132.1"/>
    <property type="molecule type" value="Genomic_DNA"/>
</dbReference>
<dbReference type="Pfam" id="PF00743">
    <property type="entry name" value="FMO-like"/>
    <property type="match status" value="2"/>
</dbReference>
<dbReference type="Gene3D" id="3.50.50.60">
    <property type="entry name" value="FAD/NAD(P)-binding domain"/>
    <property type="match status" value="2"/>
</dbReference>
<evidence type="ECO:0000256" key="10">
    <source>
        <dbReference type="ARBA" id="ARBA00047561"/>
    </source>
</evidence>
<organism evidence="13 14">
    <name type="scientific">Moniliophthora roreri</name>
    <name type="common">Frosty pod rot fungus</name>
    <name type="synonym">Monilia roreri</name>
    <dbReference type="NCBI Taxonomy" id="221103"/>
    <lineage>
        <taxon>Eukaryota</taxon>
        <taxon>Fungi</taxon>
        <taxon>Dikarya</taxon>
        <taxon>Basidiomycota</taxon>
        <taxon>Agaricomycotina</taxon>
        <taxon>Agaricomycetes</taxon>
        <taxon>Agaricomycetidae</taxon>
        <taxon>Agaricales</taxon>
        <taxon>Marasmiineae</taxon>
        <taxon>Marasmiaceae</taxon>
        <taxon>Moniliophthora</taxon>
    </lineage>
</organism>
<protein>
    <recommendedName>
        <fullName evidence="3">precorrin-2 dehydrogenase</fullName>
        <ecNumber evidence="3">1.3.1.76</ecNumber>
    </recommendedName>
</protein>